<dbReference type="AlphaFoldDB" id="A0A9Q1FDZ2"/>
<comment type="caution">
    <text evidence="2">The sequence shown here is derived from an EMBL/GenBank/DDBJ whole genome shotgun (WGS) entry which is preliminary data.</text>
</comment>
<evidence type="ECO:0000313" key="2">
    <source>
        <dbReference type="EMBL" id="KAJ8356451.1"/>
    </source>
</evidence>
<organism evidence="2 3">
    <name type="scientific">Synaphobranchus kaupii</name>
    <name type="common">Kaup's arrowtooth eel</name>
    <dbReference type="NCBI Taxonomy" id="118154"/>
    <lineage>
        <taxon>Eukaryota</taxon>
        <taxon>Metazoa</taxon>
        <taxon>Chordata</taxon>
        <taxon>Craniata</taxon>
        <taxon>Vertebrata</taxon>
        <taxon>Euteleostomi</taxon>
        <taxon>Actinopterygii</taxon>
        <taxon>Neopterygii</taxon>
        <taxon>Teleostei</taxon>
        <taxon>Anguilliformes</taxon>
        <taxon>Synaphobranchidae</taxon>
        <taxon>Synaphobranchus</taxon>
    </lineage>
</organism>
<keyword evidence="3" id="KW-1185">Reference proteome</keyword>
<evidence type="ECO:0000256" key="1">
    <source>
        <dbReference type="SAM" id="SignalP"/>
    </source>
</evidence>
<feature type="chain" id="PRO_5040110518" description="Secreted protein" evidence="1">
    <location>
        <begin position="21"/>
        <end position="90"/>
    </location>
</feature>
<gene>
    <name evidence="2" type="ORF">SKAU_G00192450</name>
</gene>
<name>A0A9Q1FDZ2_SYNKA</name>
<evidence type="ECO:0008006" key="4">
    <source>
        <dbReference type="Google" id="ProtNLM"/>
    </source>
</evidence>
<protein>
    <recommendedName>
        <fullName evidence="4">Secreted protein</fullName>
    </recommendedName>
</protein>
<dbReference type="Proteomes" id="UP001152622">
    <property type="component" value="Chromosome 6"/>
</dbReference>
<evidence type="ECO:0000313" key="3">
    <source>
        <dbReference type="Proteomes" id="UP001152622"/>
    </source>
</evidence>
<feature type="signal peptide" evidence="1">
    <location>
        <begin position="1"/>
        <end position="20"/>
    </location>
</feature>
<sequence>MRLDKLVLAFLTLWVYLTLSGLKSLNCHHELSSVQELRWHGYRHGPGPGQCSMHALRFRVRGQHHSIRGAIRGKQWGRILGRGTVRLFRW</sequence>
<accession>A0A9Q1FDZ2</accession>
<proteinExistence type="predicted"/>
<reference evidence="2" key="1">
    <citation type="journal article" date="2023" name="Science">
        <title>Genome structures resolve the early diversification of teleost fishes.</title>
        <authorList>
            <person name="Parey E."/>
            <person name="Louis A."/>
            <person name="Montfort J."/>
            <person name="Bouchez O."/>
            <person name="Roques C."/>
            <person name="Iampietro C."/>
            <person name="Lluch J."/>
            <person name="Castinel A."/>
            <person name="Donnadieu C."/>
            <person name="Desvignes T."/>
            <person name="Floi Bucao C."/>
            <person name="Jouanno E."/>
            <person name="Wen M."/>
            <person name="Mejri S."/>
            <person name="Dirks R."/>
            <person name="Jansen H."/>
            <person name="Henkel C."/>
            <person name="Chen W.J."/>
            <person name="Zahm M."/>
            <person name="Cabau C."/>
            <person name="Klopp C."/>
            <person name="Thompson A.W."/>
            <person name="Robinson-Rechavi M."/>
            <person name="Braasch I."/>
            <person name="Lecointre G."/>
            <person name="Bobe J."/>
            <person name="Postlethwait J.H."/>
            <person name="Berthelot C."/>
            <person name="Roest Crollius H."/>
            <person name="Guiguen Y."/>
        </authorList>
    </citation>
    <scope>NUCLEOTIDE SEQUENCE</scope>
    <source>
        <strain evidence="2">WJC10195</strain>
    </source>
</reference>
<dbReference type="EMBL" id="JAINUF010000006">
    <property type="protein sequence ID" value="KAJ8356451.1"/>
    <property type="molecule type" value="Genomic_DNA"/>
</dbReference>
<keyword evidence="1" id="KW-0732">Signal</keyword>